<organism evidence="1">
    <name type="scientific">Cacopsylla melanoneura</name>
    <dbReference type="NCBI Taxonomy" id="428564"/>
    <lineage>
        <taxon>Eukaryota</taxon>
        <taxon>Metazoa</taxon>
        <taxon>Ecdysozoa</taxon>
        <taxon>Arthropoda</taxon>
        <taxon>Hexapoda</taxon>
        <taxon>Insecta</taxon>
        <taxon>Pterygota</taxon>
        <taxon>Neoptera</taxon>
        <taxon>Paraneoptera</taxon>
        <taxon>Hemiptera</taxon>
        <taxon>Sternorrhyncha</taxon>
        <taxon>Psylloidea</taxon>
        <taxon>Psyllidae</taxon>
        <taxon>Psyllinae</taxon>
        <taxon>Cacopsylla</taxon>
    </lineage>
</organism>
<proteinExistence type="predicted"/>
<evidence type="ECO:0000313" key="1">
    <source>
        <dbReference type="EMBL" id="CAG6745364.1"/>
    </source>
</evidence>
<sequence length="107" mass="12944">MTHIFYRVVNFQSVFEVWYNFLFYTLYERSLWYKIQFKSSTSYNKPVKNLLRCTYLYVYCDRYDVNNLGNLKPPEHYKSYCVCLGLTSFFQYNGDIKTGALRVFVKA</sequence>
<dbReference type="AlphaFoldDB" id="A0A8D9EAH4"/>
<reference evidence="1" key="1">
    <citation type="submission" date="2021-05" db="EMBL/GenBank/DDBJ databases">
        <authorList>
            <person name="Alioto T."/>
            <person name="Alioto T."/>
            <person name="Gomez Garrido J."/>
        </authorList>
    </citation>
    <scope>NUCLEOTIDE SEQUENCE</scope>
</reference>
<protein>
    <submittedName>
        <fullName evidence="1">Uncharacterized protein</fullName>
    </submittedName>
</protein>
<accession>A0A8D9EAH4</accession>
<dbReference type="EMBL" id="HBUF01492828">
    <property type="protein sequence ID" value="CAG6745364.1"/>
    <property type="molecule type" value="Transcribed_RNA"/>
</dbReference>
<name>A0A8D9EAH4_9HEMI</name>